<protein>
    <submittedName>
        <fullName evidence="1">Putative ovule protein</fullName>
    </submittedName>
</protein>
<dbReference type="EMBL" id="GEDG01014103">
    <property type="protein sequence ID" value="JAP24700.1"/>
    <property type="molecule type" value="Transcribed_RNA"/>
</dbReference>
<organism evidence="1">
    <name type="scientific">Solanum chacoense</name>
    <name type="common">Chaco potato</name>
    <dbReference type="NCBI Taxonomy" id="4108"/>
    <lineage>
        <taxon>Eukaryota</taxon>
        <taxon>Viridiplantae</taxon>
        <taxon>Streptophyta</taxon>
        <taxon>Embryophyta</taxon>
        <taxon>Tracheophyta</taxon>
        <taxon>Spermatophyta</taxon>
        <taxon>Magnoliopsida</taxon>
        <taxon>eudicotyledons</taxon>
        <taxon>Gunneridae</taxon>
        <taxon>Pentapetalae</taxon>
        <taxon>asterids</taxon>
        <taxon>lamiids</taxon>
        <taxon>Solanales</taxon>
        <taxon>Solanaceae</taxon>
        <taxon>Solanoideae</taxon>
        <taxon>Solaneae</taxon>
        <taxon>Solanum</taxon>
    </lineage>
</organism>
<accession>A0A0V0HWE3</accession>
<dbReference type="AlphaFoldDB" id="A0A0V0HWE3"/>
<name>A0A0V0HWE3_SOLCH</name>
<reference evidence="1" key="1">
    <citation type="submission" date="2015-12" db="EMBL/GenBank/DDBJ databases">
        <title>Gene expression during late stages of embryo sac development: a critical building block for successful pollen-pistil interactions.</title>
        <authorList>
            <person name="Liu Y."/>
            <person name="Joly V."/>
            <person name="Sabar M."/>
            <person name="Matton D.P."/>
        </authorList>
    </citation>
    <scope>NUCLEOTIDE SEQUENCE</scope>
</reference>
<evidence type="ECO:0000313" key="1">
    <source>
        <dbReference type="EMBL" id="JAP24700.1"/>
    </source>
</evidence>
<proteinExistence type="predicted"/>
<sequence>MNKNCRENRENSKAPSSPDCLFSWKVIRGKTCIKSLLNELAGLIIIWSWNELTDLIVIWSSKYGITYNFRRSC</sequence>